<dbReference type="Gene3D" id="3.30.565.10">
    <property type="entry name" value="Histidine kinase-like ATPase, C-terminal domain"/>
    <property type="match status" value="1"/>
</dbReference>
<comment type="caution">
    <text evidence="2">The sequence shown here is derived from an EMBL/GenBank/DDBJ whole genome shotgun (WGS) entry which is preliminary data.</text>
</comment>
<evidence type="ECO:0000313" key="2">
    <source>
        <dbReference type="EMBL" id="GGP12801.1"/>
    </source>
</evidence>
<dbReference type="EMBL" id="BMNK01000013">
    <property type="protein sequence ID" value="GGP12801.1"/>
    <property type="molecule type" value="Genomic_DNA"/>
</dbReference>
<sequence>MSTWRDQIPTSGSLELPPDPRALEGLGRNHSLETALADLVDNSIDAGASHVLIRLVRLEGRLRALYVVDNGHGIPESKIDSAMTIGGQRSYSANDLGKFGLGLKTASFSQARSLTVISKARGSAAVGRRWLLDENRKGFHCDIIPTDFAEDEFNRKWDIEGVDTGTVIRWDNVTGFPATDDPKRVEEFISRTATALRNHLGLVFHKTIHAGKISIEIDVEDIETDASGARIPVESLNPFGYARSGQAGYPKELSAKIGDITLKFRCHIWPGRSVSPQFKLTGGPEARQGIYFYRRDRLLQAGEGWHGIHSSDRRLQLARIEVTIDDDIVRLFTMNPEKSKVNVGPEFTQLAEQAKAKDGTTFYDYLESAEQAFRESRKRSNGRRKMAPLGKGIAPELRKAIEREIPFDEDSEPIDIRWKRFSGEDFFEIDRDKRALWLNEKYRPNSKGERRSVNDTPLLKALLYLIVEELFRGDYLGVRDKDNIVLYQEILIAAAKSEQL</sequence>
<feature type="region of interest" description="Disordered" evidence="1">
    <location>
        <begin position="1"/>
        <end position="20"/>
    </location>
</feature>
<dbReference type="Proteomes" id="UP000660745">
    <property type="component" value="Unassembled WGS sequence"/>
</dbReference>
<protein>
    <recommendedName>
        <fullName evidence="4">ATP-binding protein</fullName>
    </recommendedName>
</protein>
<reference evidence="2" key="1">
    <citation type="journal article" date="2014" name="Int. J. Syst. Evol. Microbiol.">
        <title>Complete genome sequence of Corynebacterium casei LMG S-19264T (=DSM 44701T), isolated from a smear-ripened cheese.</title>
        <authorList>
            <consortium name="US DOE Joint Genome Institute (JGI-PGF)"/>
            <person name="Walter F."/>
            <person name="Albersmeier A."/>
            <person name="Kalinowski J."/>
            <person name="Ruckert C."/>
        </authorList>
    </citation>
    <scope>NUCLEOTIDE SEQUENCE</scope>
    <source>
        <strain evidence="2">CGMCC 4.7430</strain>
    </source>
</reference>
<feature type="compositionally biased region" description="Polar residues" evidence="1">
    <location>
        <begin position="1"/>
        <end position="13"/>
    </location>
</feature>
<dbReference type="SUPFAM" id="SSF55874">
    <property type="entry name" value="ATPase domain of HSP90 chaperone/DNA topoisomerase II/histidine kinase"/>
    <property type="match status" value="1"/>
</dbReference>
<accession>A0A918AAZ4</accession>
<gene>
    <name evidence="2" type="ORF">GCM10012278_61990</name>
</gene>
<dbReference type="RefSeq" id="WP_189142292.1">
    <property type="nucleotide sequence ID" value="NZ_BMNK01000013.1"/>
</dbReference>
<dbReference type="InterPro" id="IPR036890">
    <property type="entry name" value="HATPase_C_sf"/>
</dbReference>
<organism evidence="2 3">
    <name type="scientific">Nonomuraea glycinis</name>
    <dbReference type="NCBI Taxonomy" id="2047744"/>
    <lineage>
        <taxon>Bacteria</taxon>
        <taxon>Bacillati</taxon>
        <taxon>Actinomycetota</taxon>
        <taxon>Actinomycetes</taxon>
        <taxon>Streptosporangiales</taxon>
        <taxon>Streptosporangiaceae</taxon>
        <taxon>Nonomuraea</taxon>
    </lineage>
</organism>
<dbReference type="AlphaFoldDB" id="A0A918AAZ4"/>
<name>A0A918AAZ4_9ACTN</name>
<keyword evidence="3" id="KW-1185">Reference proteome</keyword>
<reference evidence="2" key="2">
    <citation type="submission" date="2020-09" db="EMBL/GenBank/DDBJ databases">
        <authorList>
            <person name="Sun Q."/>
            <person name="Zhou Y."/>
        </authorList>
    </citation>
    <scope>NUCLEOTIDE SEQUENCE</scope>
    <source>
        <strain evidence="2">CGMCC 4.7430</strain>
    </source>
</reference>
<proteinExistence type="predicted"/>
<evidence type="ECO:0000256" key="1">
    <source>
        <dbReference type="SAM" id="MobiDB-lite"/>
    </source>
</evidence>
<evidence type="ECO:0000313" key="3">
    <source>
        <dbReference type="Proteomes" id="UP000660745"/>
    </source>
</evidence>
<dbReference type="Pfam" id="PF13589">
    <property type="entry name" value="HATPase_c_3"/>
    <property type="match status" value="1"/>
</dbReference>
<evidence type="ECO:0008006" key="4">
    <source>
        <dbReference type="Google" id="ProtNLM"/>
    </source>
</evidence>